<dbReference type="Pfam" id="PF16474">
    <property type="entry name" value="KIND"/>
    <property type="match status" value="1"/>
</dbReference>
<evidence type="ECO:0000256" key="6">
    <source>
        <dbReference type="ARBA" id="ARBA00022475"/>
    </source>
</evidence>
<dbReference type="PROSITE" id="PS51377">
    <property type="entry name" value="KIND"/>
    <property type="match status" value="1"/>
</dbReference>
<dbReference type="InterPro" id="IPR013083">
    <property type="entry name" value="Znf_RING/FYVE/PHD"/>
</dbReference>
<dbReference type="GO" id="GO:0051295">
    <property type="term" value="P:establishment of meiotic spindle localization"/>
    <property type="evidence" value="ECO:0007669"/>
    <property type="project" value="TreeGrafter"/>
</dbReference>
<evidence type="ECO:0000256" key="1">
    <source>
        <dbReference type="ARBA" id="ARBA00004180"/>
    </source>
</evidence>
<dbReference type="CDD" id="cd22068">
    <property type="entry name" value="WH2_DmSpire_r3-like"/>
    <property type="match status" value="1"/>
</dbReference>
<evidence type="ECO:0000256" key="13">
    <source>
        <dbReference type="ARBA" id="ARBA00023329"/>
    </source>
</evidence>
<feature type="compositionally biased region" description="Polar residues" evidence="14">
    <location>
        <begin position="758"/>
        <end position="767"/>
    </location>
</feature>
<dbReference type="EMBL" id="JAHXZJ010001131">
    <property type="protein sequence ID" value="KAH0553257.1"/>
    <property type="molecule type" value="Genomic_DNA"/>
</dbReference>
<evidence type="ECO:0000256" key="3">
    <source>
        <dbReference type="ARBA" id="ARBA00004413"/>
    </source>
</evidence>
<keyword evidence="8" id="KW-0677">Repeat</keyword>
<feature type="region of interest" description="Disordered" evidence="14">
    <location>
        <begin position="598"/>
        <end position="619"/>
    </location>
</feature>
<keyword evidence="5" id="KW-0813">Transport</keyword>
<feature type="region of interest" description="Disordered" evidence="14">
    <location>
        <begin position="722"/>
        <end position="813"/>
    </location>
</feature>
<dbReference type="GO" id="GO:0048193">
    <property type="term" value="P:Golgi vesicle transport"/>
    <property type="evidence" value="ECO:0007669"/>
    <property type="project" value="TreeGrafter"/>
</dbReference>
<dbReference type="PANTHER" id="PTHR21345:SF3">
    <property type="entry name" value="PROTEIN SPIRE"/>
    <property type="match status" value="1"/>
</dbReference>
<evidence type="ECO:0000256" key="9">
    <source>
        <dbReference type="ARBA" id="ARBA00022927"/>
    </source>
</evidence>
<dbReference type="Proteomes" id="UP000826195">
    <property type="component" value="Unassembled WGS sequence"/>
</dbReference>
<dbReference type="GO" id="GO:0005856">
    <property type="term" value="C:cytoskeleton"/>
    <property type="evidence" value="ECO:0007669"/>
    <property type="project" value="UniProtKB-SubCell"/>
</dbReference>
<evidence type="ECO:0000313" key="16">
    <source>
        <dbReference type="EMBL" id="KAH0553257.1"/>
    </source>
</evidence>
<dbReference type="Gene3D" id="1.10.510.10">
    <property type="entry name" value="Transferase(Phosphotransferase) domain 1"/>
    <property type="match status" value="1"/>
</dbReference>
<keyword evidence="12" id="KW-0206">Cytoskeleton</keyword>
<protein>
    <recommendedName>
        <fullName evidence="15">KIND domain-containing protein</fullName>
    </recommendedName>
</protein>
<dbReference type="GO" id="GO:0036089">
    <property type="term" value="P:cleavage furrow formation"/>
    <property type="evidence" value="ECO:0007669"/>
    <property type="project" value="TreeGrafter"/>
</dbReference>
<organism evidence="16 17">
    <name type="scientific">Cotesia glomerata</name>
    <name type="common">Lepidopteran parasitic wasp</name>
    <name type="synonym">Apanteles glomeratus</name>
    <dbReference type="NCBI Taxonomy" id="32391"/>
    <lineage>
        <taxon>Eukaryota</taxon>
        <taxon>Metazoa</taxon>
        <taxon>Ecdysozoa</taxon>
        <taxon>Arthropoda</taxon>
        <taxon>Hexapoda</taxon>
        <taxon>Insecta</taxon>
        <taxon>Pterygota</taxon>
        <taxon>Neoptera</taxon>
        <taxon>Endopterygota</taxon>
        <taxon>Hymenoptera</taxon>
        <taxon>Apocrita</taxon>
        <taxon>Ichneumonoidea</taxon>
        <taxon>Braconidae</taxon>
        <taxon>Microgastrinae</taxon>
        <taxon>Cotesia</taxon>
    </lineage>
</organism>
<feature type="compositionally biased region" description="Basic and acidic residues" evidence="14">
    <location>
        <begin position="392"/>
        <end position="420"/>
    </location>
</feature>
<name>A0AAV7IMB4_COTGL</name>
<evidence type="ECO:0000256" key="4">
    <source>
        <dbReference type="ARBA" id="ARBA00010956"/>
    </source>
</evidence>
<feature type="compositionally biased region" description="Acidic residues" evidence="14">
    <location>
        <begin position="452"/>
        <end position="464"/>
    </location>
</feature>
<accession>A0AAV7IMB4</accession>
<dbReference type="Gene3D" id="3.30.40.10">
    <property type="entry name" value="Zinc/RING finger domain, C3HC4 (zinc finger)"/>
    <property type="match status" value="1"/>
</dbReference>
<feature type="compositionally biased region" description="Basic and acidic residues" evidence="14">
    <location>
        <begin position="147"/>
        <end position="170"/>
    </location>
</feature>
<dbReference type="InterPro" id="IPR011019">
    <property type="entry name" value="KIND_dom"/>
</dbReference>
<dbReference type="GO" id="GO:0003779">
    <property type="term" value="F:actin binding"/>
    <property type="evidence" value="ECO:0007669"/>
    <property type="project" value="UniProtKB-KW"/>
</dbReference>
<evidence type="ECO:0000256" key="14">
    <source>
        <dbReference type="SAM" id="MobiDB-lite"/>
    </source>
</evidence>
<evidence type="ECO:0000256" key="11">
    <source>
        <dbReference type="ARBA" id="ARBA00023203"/>
    </source>
</evidence>
<feature type="region of interest" description="Disordered" evidence="14">
    <location>
        <begin position="141"/>
        <end position="174"/>
    </location>
</feature>
<keyword evidence="7" id="KW-0963">Cytoplasm</keyword>
<feature type="compositionally biased region" description="Basic and acidic residues" evidence="14">
    <location>
        <begin position="785"/>
        <end position="795"/>
    </location>
</feature>
<reference evidence="16 17" key="1">
    <citation type="journal article" date="2021" name="J. Hered.">
        <title>A chromosome-level genome assembly of the parasitoid wasp, Cotesia glomerata (Hymenoptera: Braconidae).</title>
        <authorList>
            <person name="Pinto B.J."/>
            <person name="Weis J.J."/>
            <person name="Gamble T."/>
            <person name="Ode P.J."/>
            <person name="Paul R."/>
            <person name="Zaspel J.M."/>
        </authorList>
    </citation>
    <scope>NUCLEOTIDE SEQUENCE [LARGE SCALE GENOMIC DNA]</scope>
    <source>
        <strain evidence="16">CgM1</strain>
    </source>
</reference>
<sequence length="874" mass="99205">MDEKKIKKPVPKPRTRRLNCKLNCDDTLNLEDTLLAFNGPIGQEQAWAVCHQTAKYLVTLGPNNFQELTHLNQILLHKEGYVVLDLPTNVSSHTLPSSERKVIFSLGILIYNALDFRLDQKEERRLSLDLKDLINLMTSCDEEYEPEERHETDDEGIGRDSEAEMDDPHESSSYISKSDYYSLKNIVQVCIKHVQGTEEQADVHYRAVIRTFVHEALELTQFLEQVSVERFQDNPKHFSKHLEPKPAVASCQQLDTLGYDDWTDIRIWRAIQARFWVQVIGELRRGIKLKKVEENLGKRGRAHSKGRGTEFELTPYEILMNDIRERRYNLKKTPAPSPRVTKDARAIVLEFIRSRPPLKKASERQLPPRRKQSTMRELLMESIKKPPRPLRSFRERQLNEKKDSGQEAVESKTGDQDIKKQQRKLIPVDFKLDIEEDDEDDDDEDDEYAVTRFDDDDEPADNENDMYQKSKWFGGKPHVSGDIDDEDDKSSANPWRKTGKLRLTQNEYHRFCDAQLESYDLATQCPSRRASARKHTGRCSTKPLIAFSGTCSVPHSRPQSRQRAGVIGNDIRMSLSPSPNVSPSISPRTRERILMKSHTTVEPESDHHTQSDNERKPSLGDMFLDERLSLTLEEIVHIRSVLTKAELESLPVEGRVKEDVEKRRVCFLCLKTRFGILGPWGQRCRLCERTVCVKCYSKMRIPTEHFAHVPVVLLSPGLLLSPSTSEPDSTKGPWPRPGGAVGSAPASPAHRRHDPALNNGTPLSTPNPGTPADNLTPGSTPTSLGRRDDLLDRSRYPKVGGSPSRMSNSAIGSLGPGIGNEPLVAERLRGVSMVVCHDCRIMVIQIIKSSRSTRATIRNNVISRLTLNLSPAYV</sequence>
<dbReference type="InterPro" id="IPR029901">
    <property type="entry name" value="Spire"/>
</dbReference>
<keyword evidence="11" id="KW-0009">Actin-binding</keyword>
<keyword evidence="10" id="KW-0472">Membrane</keyword>
<dbReference type="GO" id="GO:0040038">
    <property type="term" value="P:polar body extrusion after meiotic divisions"/>
    <property type="evidence" value="ECO:0007669"/>
    <property type="project" value="TreeGrafter"/>
</dbReference>
<feature type="domain" description="KIND" evidence="15">
    <location>
        <begin position="28"/>
        <end position="219"/>
    </location>
</feature>
<dbReference type="AlphaFoldDB" id="A0AAV7IMB4"/>
<feature type="region of interest" description="Disordered" evidence="14">
    <location>
        <begin position="452"/>
        <end position="493"/>
    </location>
</feature>
<dbReference type="PANTHER" id="PTHR21345">
    <property type="entry name" value="SPIRE"/>
    <property type="match status" value="1"/>
</dbReference>
<evidence type="ECO:0000259" key="15">
    <source>
        <dbReference type="PROSITE" id="PS51377"/>
    </source>
</evidence>
<gene>
    <name evidence="16" type="ORF">KQX54_000986</name>
</gene>
<evidence type="ECO:0000256" key="8">
    <source>
        <dbReference type="ARBA" id="ARBA00022737"/>
    </source>
</evidence>
<dbReference type="SMART" id="SM00750">
    <property type="entry name" value="KIND"/>
    <property type="match status" value="1"/>
</dbReference>
<keyword evidence="13" id="KW-0968">Cytoplasmic vesicle</keyword>
<proteinExistence type="inferred from homology"/>
<dbReference type="GO" id="GO:0030041">
    <property type="term" value="P:actin filament polymerization"/>
    <property type="evidence" value="ECO:0007669"/>
    <property type="project" value="TreeGrafter"/>
</dbReference>
<evidence type="ECO:0000256" key="10">
    <source>
        <dbReference type="ARBA" id="ARBA00023136"/>
    </source>
</evidence>
<evidence type="ECO:0000256" key="12">
    <source>
        <dbReference type="ARBA" id="ARBA00023212"/>
    </source>
</evidence>
<dbReference type="GO" id="GO:0015031">
    <property type="term" value="P:protein transport"/>
    <property type="evidence" value="ECO:0007669"/>
    <property type="project" value="UniProtKB-KW"/>
</dbReference>
<dbReference type="GO" id="GO:0005938">
    <property type="term" value="C:cell cortex"/>
    <property type="evidence" value="ECO:0007669"/>
    <property type="project" value="TreeGrafter"/>
</dbReference>
<dbReference type="GO" id="GO:0051639">
    <property type="term" value="P:actin filament network formation"/>
    <property type="evidence" value="ECO:0007669"/>
    <property type="project" value="TreeGrafter"/>
</dbReference>
<comment type="similarity">
    <text evidence="4">Belongs to the spire family.</text>
</comment>
<dbReference type="InterPro" id="IPR011011">
    <property type="entry name" value="Znf_FYVE_PHD"/>
</dbReference>
<keyword evidence="6" id="KW-1003">Cell membrane</keyword>
<dbReference type="SUPFAM" id="SSF57903">
    <property type="entry name" value="FYVE/PHD zinc finger"/>
    <property type="match status" value="1"/>
</dbReference>
<evidence type="ECO:0000256" key="5">
    <source>
        <dbReference type="ARBA" id="ARBA00022448"/>
    </source>
</evidence>
<evidence type="ECO:0000256" key="2">
    <source>
        <dbReference type="ARBA" id="ARBA00004245"/>
    </source>
</evidence>
<dbReference type="GO" id="GO:0030659">
    <property type="term" value="C:cytoplasmic vesicle membrane"/>
    <property type="evidence" value="ECO:0007669"/>
    <property type="project" value="UniProtKB-SubCell"/>
</dbReference>
<dbReference type="GO" id="GO:0045010">
    <property type="term" value="P:actin nucleation"/>
    <property type="evidence" value="ECO:0007669"/>
    <property type="project" value="InterPro"/>
</dbReference>
<keyword evidence="9" id="KW-0653">Protein transport</keyword>
<keyword evidence="17" id="KW-1185">Reference proteome</keyword>
<dbReference type="GO" id="GO:0008017">
    <property type="term" value="F:microtubule binding"/>
    <property type="evidence" value="ECO:0007669"/>
    <property type="project" value="TreeGrafter"/>
</dbReference>
<comment type="caution">
    <text evidence="16">The sequence shown here is derived from an EMBL/GenBank/DDBJ whole genome shotgun (WGS) entry which is preliminary data.</text>
</comment>
<dbReference type="GO" id="GO:0005886">
    <property type="term" value="C:plasma membrane"/>
    <property type="evidence" value="ECO:0007669"/>
    <property type="project" value="UniProtKB-SubCell"/>
</dbReference>
<comment type="subcellular location">
    <subcellularLocation>
        <location evidence="3">Cell membrane</location>
        <topology evidence="3">Peripheral membrane protein</topology>
        <orientation evidence="3">Cytoplasmic side</orientation>
    </subcellularLocation>
    <subcellularLocation>
        <location evidence="2">Cytoplasm</location>
        <location evidence="2">Cytoskeleton</location>
    </subcellularLocation>
    <subcellularLocation>
        <location evidence="1">Cytoplasmic vesicle membrane</location>
        <topology evidence="1">Peripheral membrane protein</topology>
        <orientation evidence="1">Cytoplasmic side</orientation>
    </subcellularLocation>
</comment>
<evidence type="ECO:0000313" key="17">
    <source>
        <dbReference type="Proteomes" id="UP000826195"/>
    </source>
</evidence>
<evidence type="ECO:0000256" key="7">
    <source>
        <dbReference type="ARBA" id="ARBA00022490"/>
    </source>
</evidence>
<feature type="region of interest" description="Disordered" evidence="14">
    <location>
        <begin position="380"/>
        <end position="421"/>
    </location>
</feature>